<keyword evidence="2" id="KW-1185">Reference proteome</keyword>
<evidence type="ECO:0000313" key="1">
    <source>
        <dbReference type="EMBL" id="KAK7692176.1"/>
    </source>
</evidence>
<protein>
    <submittedName>
        <fullName evidence="1">Uncharacterized protein</fullName>
    </submittedName>
</protein>
<organism evidence="1 2">
    <name type="scientific">Cerrena zonata</name>
    <dbReference type="NCBI Taxonomy" id="2478898"/>
    <lineage>
        <taxon>Eukaryota</taxon>
        <taxon>Fungi</taxon>
        <taxon>Dikarya</taxon>
        <taxon>Basidiomycota</taxon>
        <taxon>Agaricomycotina</taxon>
        <taxon>Agaricomycetes</taxon>
        <taxon>Polyporales</taxon>
        <taxon>Cerrenaceae</taxon>
        <taxon>Cerrena</taxon>
    </lineage>
</organism>
<comment type="caution">
    <text evidence="1">The sequence shown here is derived from an EMBL/GenBank/DDBJ whole genome shotgun (WGS) entry which is preliminary data.</text>
</comment>
<reference evidence="1 2" key="1">
    <citation type="submission" date="2022-09" db="EMBL/GenBank/DDBJ databases">
        <authorList>
            <person name="Palmer J.M."/>
        </authorList>
    </citation>
    <scope>NUCLEOTIDE SEQUENCE [LARGE SCALE GENOMIC DNA]</scope>
    <source>
        <strain evidence="1 2">DSM 7382</strain>
    </source>
</reference>
<proteinExistence type="predicted"/>
<dbReference type="AlphaFoldDB" id="A0AAW0GRJ3"/>
<evidence type="ECO:0000313" key="2">
    <source>
        <dbReference type="Proteomes" id="UP001385951"/>
    </source>
</evidence>
<sequence length="178" mass="19673">MNIPLRIHSLHAFHLTRLRNAQLTETESLTASEEIDTEPPPLRPLTSLKWPYVEEESAFPDPLKRDDPKPLQLHQYEAIATSPAIRDILSTNPNLRDVLRNIDQLRGEDRQDALQKALGVSVSDTKTPEIRIGSVGNVGSVRGANEDDVKALRRLAEAVEGVVRGGKEGTLGLDWGDS</sequence>
<accession>A0AAW0GRJ3</accession>
<name>A0AAW0GRJ3_9APHY</name>
<dbReference type="EMBL" id="JASBNA010000004">
    <property type="protein sequence ID" value="KAK7692176.1"/>
    <property type="molecule type" value="Genomic_DNA"/>
</dbReference>
<dbReference type="Proteomes" id="UP001385951">
    <property type="component" value="Unassembled WGS sequence"/>
</dbReference>
<gene>
    <name evidence="1" type="ORF">QCA50_003797</name>
</gene>